<keyword evidence="3" id="KW-1185">Reference proteome</keyword>
<feature type="transmembrane region" description="Helical" evidence="1">
    <location>
        <begin position="12"/>
        <end position="33"/>
    </location>
</feature>
<proteinExistence type="predicted"/>
<evidence type="ECO:0000313" key="2">
    <source>
        <dbReference type="EMBL" id="PXY19068.1"/>
    </source>
</evidence>
<dbReference type="Proteomes" id="UP000249915">
    <property type="component" value="Unassembled WGS sequence"/>
</dbReference>
<feature type="transmembrane region" description="Helical" evidence="1">
    <location>
        <begin position="84"/>
        <end position="105"/>
    </location>
</feature>
<evidence type="ECO:0000313" key="3">
    <source>
        <dbReference type="Proteomes" id="UP000249915"/>
    </source>
</evidence>
<keyword evidence="1" id="KW-0812">Transmembrane</keyword>
<dbReference type="Pfam" id="PF06197">
    <property type="entry name" value="DUF998"/>
    <property type="match status" value="1"/>
</dbReference>
<accession>A0A2V4AGL8</accession>
<organism evidence="2 3">
    <name type="scientific">Prauserella muralis</name>
    <dbReference type="NCBI Taxonomy" id="588067"/>
    <lineage>
        <taxon>Bacteria</taxon>
        <taxon>Bacillati</taxon>
        <taxon>Actinomycetota</taxon>
        <taxon>Actinomycetes</taxon>
        <taxon>Pseudonocardiales</taxon>
        <taxon>Pseudonocardiaceae</taxon>
        <taxon>Prauserella</taxon>
    </lineage>
</organism>
<comment type="caution">
    <text evidence="2">The sequence shown here is derived from an EMBL/GenBank/DDBJ whole genome shotgun (WGS) entry which is preliminary data.</text>
</comment>
<dbReference type="InterPro" id="IPR009339">
    <property type="entry name" value="DUF998"/>
</dbReference>
<name>A0A2V4AGL8_9PSEU</name>
<gene>
    <name evidence="2" type="ORF">BAY60_30100</name>
</gene>
<evidence type="ECO:0000256" key="1">
    <source>
        <dbReference type="SAM" id="Phobius"/>
    </source>
</evidence>
<reference evidence="2 3" key="1">
    <citation type="submission" date="2016-07" db="EMBL/GenBank/DDBJ databases">
        <title>Draft genome sequence of Prauserella muralis DSM 45305, isolated from a mould-covered wall in an indoor environment.</title>
        <authorList>
            <person name="Ruckert C."/>
            <person name="Albersmeier A."/>
            <person name="Jiang C.-L."/>
            <person name="Jiang Y."/>
            <person name="Kalinowski J."/>
            <person name="Schneider O."/>
            <person name="Winkler A."/>
            <person name="Zotchev S.B."/>
        </authorList>
    </citation>
    <scope>NUCLEOTIDE SEQUENCE [LARGE SCALE GENOMIC DNA]</scope>
    <source>
        <strain evidence="2 3">DSM 45305</strain>
    </source>
</reference>
<dbReference type="AlphaFoldDB" id="A0A2V4AGL8"/>
<feature type="transmembrane region" description="Helical" evidence="1">
    <location>
        <begin position="152"/>
        <end position="174"/>
    </location>
</feature>
<protein>
    <recommendedName>
        <fullName evidence="4">DUF998 domain-containing protein</fullName>
    </recommendedName>
</protein>
<feature type="transmembrane region" description="Helical" evidence="1">
    <location>
        <begin position="194"/>
        <end position="211"/>
    </location>
</feature>
<feature type="transmembrane region" description="Helical" evidence="1">
    <location>
        <begin position="120"/>
        <end position="140"/>
    </location>
</feature>
<evidence type="ECO:0008006" key="4">
    <source>
        <dbReference type="Google" id="ProtNLM"/>
    </source>
</evidence>
<dbReference type="OrthoDB" id="3392476at2"/>
<dbReference type="RefSeq" id="WP_112284996.1">
    <property type="nucleotide sequence ID" value="NZ_MASW01000007.1"/>
</dbReference>
<dbReference type="EMBL" id="MASW01000007">
    <property type="protein sequence ID" value="PXY19068.1"/>
    <property type="molecule type" value="Genomic_DNA"/>
</dbReference>
<keyword evidence="1" id="KW-0472">Membrane</keyword>
<feature type="transmembrane region" description="Helical" evidence="1">
    <location>
        <begin position="56"/>
        <end position="77"/>
    </location>
</feature>
<keyword evidence="1" id="KW-1133">Transmembrane helix</keyword>
<sequence>MADTSAPSSPALPVVGVTSLLTGSLLMGLLHLLPSSDGIDPVRRTISEYALGPDRWLFDVAVLLVAAGSAAVFGTLVRQGRVRALSATTVLGAAWVLGLLTVMVFPKTDWSVGPSLAGTIHRYASIVAFVCLPLAVLAAARASFPSSAPLRWLARLLALTSLAWFGVILTAVGLMLAGGEAWWRAIPLGLVERLMALNEVVAVLFLGVGLLRSPAPQHSLATT</sequence>